<gene>
    <name evidence="2" type="ORF">FFLO_05184</name>
</gene>
<dbReference type="EMBL" id="JABELV010000125">
    <property type="protein sequence ID" value="KAG7530191.1"/>
    <property type="molecule type" value="Genomic_DNA"/>
</dbReference>
<dbReference type="Proteomes" id="UP000812966">
    <property type="component" value="Unassembled WGS sequence"/>
</dbReference>
<keyword evidence="3" id="KW-1185">Reference proteome</keyword>
<proteinExistence type="predicted"/>
<feature type="compositionally biased region" description="Basic and acidic residues" evidence="1">
    <location>
        <begin position="441"/>
        <end position="453"/>
    </location>
</feature>
<protein>
    <submittedName>
        <fullName evidence="2">Uncharacterized protein</fullName>
    </submittedName>
</protein>
<dbReference type="AlphaFoldDB" id="A0A8K0NLN8"/>
<accession>A0A8K0NLN8</accession>
<sequence>MQDLDTKELILVAECFDDLVQAKIGPTQAHLDTRWEKAANDKEKLLQLCIAFYKKTISRNKRHLLKSIDGFIEITKDHEKPGEVKKKKIVQLFRDIEKERGQGGVFWKNYQDDREAEQDEESSIPPSDISLLAKSVYTGREDGHSWGEKARKLESSMILQTTYLLITMSGSIDTIQTYEPSILKAFSIIVTHEPDDAERTGWYSIVDSYEARCERSSEEDQQILMKSLHEALQSTYAGTCNTRQSRHPIEEYTLARFDGNMTDADIRRKIHEIQHWYSFTIGDDWEECKAGSENCLFRVNPDYNFRQVLSHMASLHRDKGRNEQGKFWQGWEEYLRDKEAKRASSWENWKQINEHQSYAGREDRSFKAFEREMLRALDEDKIHVVHLWYEKTIGYEWDDSRAGFMNMLAGVFSSDERGRLSDVAHLFYGLHLLNPNQKDEGSFWESCTRREQVPDPANTEESNRESEDRQAD</sequence>
<name>A0A8K0NLN8_9TREE</name>
<feature type="region of interest" description="Disordered" evidence="1">
    <location>
        <begin position="441"/>
        <end position="472"/>
    </location>
</feature>
<organism evidence="2 3">
    <name type="scientific">Filobasidium floriforme</name>
    <dbReference type="NCBI Taxonomy" id="5210"/>
    <lineage>
        <taxon>Eukaryota</taxon>
        <taxon>Fungi</taxon>
        <taxon>Dikarya</taxon>
        <taxon>Basidiomycota</taxon>
        <taxon>Agaricomycotina</taxon>
        <taxon>Tremellomycetes</taxon>
        <taxon>Filobasidiales</taxon>
        <taxon>Filobasidiaceae</taxon>
        <taxon>Filobasidium</taxon>
    </lineage>
</organism>
<evidence type="ECO:0000313" key="3">
    <source>
        <dbReference type="Proteomes" id="UP000812966"/>
    </source>
</evidence>
<evidence type="ECO:0000313" key="2">
    <source>
        <dbReference type="EMBL" id="KAG7530191.1"/>
    </source>
</evidence>
<evidence type="ECO:0000256" key="1">
    <source>
        <dbReference type="SAM" id="MobiDB-lite"/>
    </source>
</evidence>
<reference evidence="2" key="1">
    <citation type="submission" date="2020-04" db="EMBL/GenBank/DDBJ databases">
        <title>Analysis of mating type loci in Filobasidium floriforme.</title>
        <authorList>
            <person name="Nowrousian M."/>
        </authorList>
    </citation>
    <scope>NUCLEOTIDE SEQUENCE</scope>
    <source>
        <strain evidence="2">CBS 6242</strain>
    </source>
</reference>
<comment type="caution">
    <text evidence="2">The sequence shown here is derived from an EMBL/GenBank/DDBJ whole genome shotgun (WGS) entry which is preliminary data.</text>
</comment>
<feature type="compositionally biased region" description="Basic and acidic residues" evidence="1">
    <location>
        <begin position="461"/>
        <end position="472"/>
    </location>
</feature>